<accession>A0A0G4GYC8</accession>
<dbReference type="AlphaFoldDB" id="A0A0G4GYC8"/>
<organism evidence="3">
    <name type="scientific">Chromera velia CCMP2878</name>
    <dbReference type="NCBI Taxonomy" id="1169474"/>
    <lineage>
        <taxon>Eukaryota</taxon>
        <taxon>Sar</taxon>
        <taxon>Alveolata</taxon>
        <taxon>Colpodellida</taxon>
        <taxon>Chromeraceae</taxon>
        <taxon>Chromera</taxon>
    </lineage>
</organism>
<dbReference type="PANTHER" id="PTHR31373">
    <property type="entry name" value="OS06G0652100 PROTEIN"/>
    <property type="match status" value="1"/>
</dbReference>
<protein>
    <recommendedName>
        <fullName evidence="4">TROVE domain-containing protein</fullName>
    </recommendedName>
</protein>
<dbReference type="Pfam" id="PF25043">
    <property type="entry name" value="DUF7788"/>
    <property type="match status" value="1"/>
</dbReference>
<sequence>MRTENGALAFRSSGSACVDFFFEMVPRVPDILIERLLEGAWAENPQTAQKLIFHVGAVKEGKQDRRNFYFCMDWLRRHHFETFLANLQHSVHLVCWKTALGLLSAAVEGVAPLLEREDIDRYKRRREEISDHHLNVRRPRCRQRAVSRRQQKETLSAAAYKAVVEQRRQAAAASNRAAAATAREARQVLAQEREGGVRQLEQRDGQFVRFKEKVAELFADQLQRDKEAMESGNRVAGLCAKWAPSFKNAHDKRTQIQEAIVRKLYPEERFRLAHGGASDAEFLSLMRDRFRKEYLSPLRAYSRVPEVFMGTNRWAELPYSRVPSKCMTLRESVFRKHDGERFEAFLEQVKRGDKKVAAGALLPHEIIKPFVKNTFGFVENGDEDREADTTLRELQWERLVRDVKEGGQLGSCIPVSDVSGSMYGEPLLVCVALGLLASRATSGIWREFVCTFSNQPSLVRVRSEGQSLSEQCASLQEINWGMDTDLNAVFRLLLQVAQKHSIGPEEMAKKILVFSDMEFNQAGGGRTNFEEAEKDFEAAGYRLPQIVFWNLRSSSGAKPVVATQKGAALVSGFSKNLMKSFLEGNLEEFTPFSLMMKALSRECFSDLRVVD</sequence>
<dbReference type="PANTHER" id="PTHR31373:SF27">
    <property type="entry name" value="TROVE DOMAIN-CONTAINING PROTEIN"/>
    <property type="match status" value="1"/>
</dbReference>
<evidence type="ECO:0000259" key="1">
    <source>
        <dbReference type="Pfam" id="PF11443"/>
    </source>
</evidence>
<proteinExistence type="predicted"/>
<feature type="domain" description="DUF7788" evidence="2">
    <location>
        <begin position="411"/>
        <end position="585"/>
    </location>
</feature>
<dbReference type="InterPro" id="IPR036465">
    <property type="entry name" value="vWFA_dom_sf"/>
</dbReference>
<gene>
    <name evidence="3" type="ORF">Cvel_5384</name>
</gene>
<reference evidence="3" key="1">
    <citation type="submission" date="2014-11" db="EMBL/GenBank/DDBJ databases">
        <authorList>
            <person name="Otto D Thomas"/>
            <person name="Naeem Raeece"/>
        </authorList>
    </citation>
    <scope>NUCLEOTIDE SEQUENCE</scope>
</reference>
<dbReference type="Pfam" id="PF11443">
    <property type="entry name" value="DUF2828"/>
    <property type="match status" value="1"/>
</dbReference>
<evidence type="ECO:0000259" key="2">
    <source>
        <dbReference type="Pfam" id="PF25043"/>
    </source>
</evidence>
<evidence type="ECO:0000313" key="3">
    <source>
        <dbReference type="EMBL" id="CEM35986.1"/>
    </source>
</evidence>
<dbReference type="PIRSF" id="PIRSF015417">
    <property type="entry name" value="T31B5_30_vWA"/>
    <property type="match status" value="1"/>
</dbReference>
<dbReference type="InterPro" id="IPR056690">
    <property type="entry name" value="DUF7788"/>
</dbReference>
<dbReference type="PhylomeDB" id="A0A0G4GYC8"/>
<dbReference type="Gene3D" id="3.40.50.410">
    <property type="entry name" value="von Willebrand factor, type A domain"/>
    <property type="match status" value="1"/>
</dbReference>
<dbReference type="VEuPathDB" id="CryptoDB:Cvel_5384"/>
<evidence type="ECO:0008006" key="4">
    <source>
        <dbReference type="Google" id="ProtNLM"/>
    </source>
</evidence>
<dbReference type="InterPro" id="IPR011205">
    <property type="entry name" value="UCP015417_vWA"/>
</dbReference>
<dbReference type="InterPro" id="IPR058580">
    <property type="entry name" value="DUF2828"/>
</dbReference>
<dbReference type="SUPFAM" id="SSF53300">
    <property type="entry name" value="vWA-like"/>
    <property type="match status" value="1"/>
</dbReference>
<name>A0A0G4GYC8_9ALVE</name>
<dbReference type="EMBL" id="CDMZ01001669">
    <property type="protein sequence ID" value="CEM35986.1"/>
    <property type="molecule type" value="Genomic_DNA"/>
</dbReference>
<feature type="domain" description="DUF2828" evidence="1">
    <location>
        <begin position="3"/>
        <end position="409"/>
    </location>
</feature>